<name>A0A077PW19_XENBV</name>
<proteinExistence type="predicted"/>
<comment type="caution">
    <text evidence="1">The sequence shown here is derived from an EMBL/GenBank/DDBJ whole genome shotgun (WGS) entry which is preliminary data.</text>
</comment>
<dbReference type="AlphaFoldDB" id="A0A077PW19"/>
<protein>
    <submittedName>
        <fullName evidence="1">Uncharacterized protein</fullName>
    </submittedName>
</protein>
<reference evidence="1" key="1">
    <citation type="submission" date="2013-07" db="EMBL/GenBank/DDBJ databases">
        <title>Sub-species coevolution in mutualistic symbiosis.</title>
        <authorList>
            <person name="Murfin K."/>
            <person name="Klassen J."/>
            <person name="Lee M."/>
            <person name="Forst S."/>
            <person name="Stock P."/>
            <person name="Goodrich-Blair H."/>
        </authorList>
    </citation>
    <scope>NUCLEOTIDE SEQUENCE [LARGE SCALE GENOMIC DNA]</scope>
    <source>
        <strain evidence="1">Kraussei Becker Underwood</strain>
    </source>
</reference>
<dbReference type="Proteomes" id="UP000028493">
    <property type="component" value="Unassembled WGS sequence"/>
</dbReference>
<gene>
    <name evidence="1" type="ORF">XBKB1_3300006</name>
</gene>
<sequence>MNYMFSFSHFYYSGIDVNDSEELLFVNDEFSPAEVWHWA</sequence>
<evidence type="ECO:0000313" key="2">
    <source>
        <dbReference type="Proteomes" id="UP000028493"/>
    </source>
</evidence>
<organism evidence="1 2">
    <name type="scientific">Xenorhabdus bovienii str. kraussei Becker Underwood</name>
    <dbReference type="NCBI Taxonomy" id="1398204"/>
    <lineage>
        <taxon>Bacteria</taxon>
        <taxon>Pseudomonadati</taxon>
        <taxon>Pseudomonadota</taxon>
        <taxon>Gammaproteobacteria</taxon>
        <taxon>Enterobacterales</taxon>
        <taxon>Morganellaceae</taxon>
        <taxon>Xenorhabdus</taxon>
    </lineage>
</organism>
<dbReference type="EMBL" id="CBSZ010000258">
    <property type="protein sequence ID" value="CDH24917.1"/>
    <property type="molecule type" value="Genomic_DNA"/>
</dbReference>
<accession>A0A077PW19</accession>
<dbReference type="HOGENOM" id="CLU_3319377_0_0_6"/>
<evidence type="ECO:0000313" key="1">
    <source>
        <dbReference type="EMBL" id="CDH24917.1"/>
    </source>
</evidence>